<dbReference type="EMBL" id="NFEZ01000004">
    <property type="protein sequence ID" value="PLT46510.1"/>
    <property type="molecule type" value="Genomic_DNA"/>
</dbReference>
<evidence type="ECO:0000313" key="3">
    <source>
        <dbReference type="Proteomes" id="UP000234789"/>
    </source>
</evidence>
<organism evidence="2 3">
    <name type="scientific">Paenibacillus pasadenensis</name>
    <dbReference type="NCBI Taxonomy" id="217090"/>
    <lineage>
        <taxon>Bacteria</taxon>
        <taxon>Bacillati</taxon>
        <taxon>Bacillota</taxon>
        <taxon>Bacilli</taxon>
        <taxon>Bacillales</taxon>
        <taxon>Paenibacillaceae</taxon>
        <taxon>Paenibacillus</taxon>
    </lineage>
</organism>
<keyword evidence="3" id="KW-1185">Reference proteome</keyword>
<evidence type="ECO:0000256" key="1">
    <source>
        <dbReference type="SAM" id="Phobius"/>
    </source>
</evidence>
<dbReference type="RefSeq" id="WP_028597035.1">
    <property type="nucleotide sequence ID" value="NZ_BIMM01000008.1"/>
</dbReference>
<name>A0A2N5N881_9BACL</name>
<sequence length="100" mass="11638">MQDWLSDHPLVSYILILASVIYIFNKVFRPQQRLPLLKEVLVYLMMAIGSTVLLVFQIDKLPIIQCMAVAVAMMLMLRIRQFNDRRTAKREQRQSDAGQS</sequence>
<dbReference type="Pfam" id="PF14036">
    <property type="entry name" value="YlaH"/>
    <property type="match status" value="1"/>
</dbReference>
<feature type="transmembrane region" description="Helical" evidence="1">
    <location>
        <begin position="40"/>
        <end position="56"/>
    </location>
</feature>
<evidence type="ECO:0000313" key="2">
    <source>
        <dbReference type="EMBL" id="PLT46510.1"/>
    </source>
</evidence>
<protein>
    <recommendedName>
        <fullName evidence="4">YlaH-like protein</fullName>
    </recommendedName>
</protein>
<keyword evidence="1" id="KW-0812">Transmembrane</keyword>
<dbReference type="InterPro" id="IPR025620">
    <property type="entry name" value="YlaH"/>
</dbReference>
<evidence type="ECO:0008006" key="4">
    <source>
        <dbReference type="Google" id="ProtNLM"/>
    </source>
</evidence>
<accession>A0A2N5N881</accession>
<feature type="transmembrane region" description="Helical" evidence="1">
    <location>
        <begin position="12"/>
        <end position="28"/>
    </location>
</feature>
<proteinExistence type="predicted"/>
<keyword evidence="1" id="KW-0472">Membrane</keyword>
<gene>
    <name evidence="2" type="ORF">B8V81_4941</name>
</gene>
<reference evidence="2 3" key="1">
    <citation type="submission" date="2017-05" db="EMBL/GenBank/DDBJ databases">
        <title>Functional genome analysis of Paenibacillus pasadenensis strain R16: insights on endophytic life style and antifungal activity.</title>
        <authorList>
            <person name="Passera A."/>
            <person name="Marcolungo L."/>
            <person name="Casati P."/>
            <person name="Brasca M."/>
            <person name="Quaglino F."/>
            <person name="Delledonne M."/>
        </authorList>
    </citation>
    <scope>NUCLEOTIDE SEQUENCE [LARGE SCALE GENOMIC DNA]</scope>
    <source>
        <strain evidence="2 3">R16</strain>
    </source>
</reference>
<dbReference type="OrthoDB" id="2665181at2"/>
<dbReference type="AlphaFoldDB" id="A0A2N5N881"/>
<comment type="caution">
    <text evidence="2">The sequence shown here is derived from an EMBL/GenBank/DDBJ whole genome shotgun (WGS) entry which is preliminary data.</text>
</comment>
<feature type="transmembrane region" description="Helical" evidence="1">
    <location>
        <begin position="62"/>
        <end position="79"/>
    </location>
</feature>
<dbReference type="Proteomes" id="UP000234789">
    <property type="component" value="Unassembled WGS sequence"/>
</dbReference>
<keyword evidence="1" id="KW-1133">Transmembrane helix</keyword>